<dbReference type="PRINTS" id="PR00469">
    <property type="entry name" value="PNDRDTASEII"/>
</dbReference>
<dbReference type="Gene3D" id="3.50.50.60">
    <property type="entry name" value="FAD/NAD(P)-binding domain"/>
    <property type="match status" value="1"/>
</dbReference>
<sequence length="352" mass="39749">MNVTNEVLDVIVIGAGQAGLACGWHLQQHNLRFLILDAERSAGGNWRNYYDSLKLFSPAAYSSLPGMRFPAEPDHYPLRDEVVRYLEDYAKAFKLPVRQYARVQHVRREHGLFRLQTDDGENFCSKALIVCTGGFNQPFIPDIQGLQGFLGRSLHSAEYRNSHGFGGQRVVVVGAANSAVQIAYELAHVGNVVLASREPIRFFPQKMLGLDFHRWLKWSGLEKTRWLSDQSTPVLDDGIYRRALKQRLFERKPMFEAITPTGVIWADGQHTEVDSLVFATGFRPNLKFLSGLECPGDEYWAHRNGQAKHLPGLYFVGLPKQRNFASATLRGVGQDAAYIMPSLMRFVRDVPV</sequence>
<reference evidence="2 3" key="1">
    <citation type="submission" date="2015-03" db="EMBL/GenBank/DDBJ databases">
        <title>Pseudomonas fluorescens 1855-344 Genome sequencing and assembly.</title>
        <authorList>
            <person name="Eng W.W.H."/>
            <person name="Gan H.M."/>
            <person name="Savka M.A."/>
        </authorList>
    </citation>
    <scope>NUCLEOTIDE SEQUENCE [LARGE SCALE GENOMIC DNA]</scope>
    <source>
        <strain evidence="2 3">1855-344</strain>
    </source>
</reference>
<dbReference type="OrthoDB" id="9773233at2"/>
<dbReference type="GO" id="GO:0050660">
    <property type="term" value="F:flavin adenine dinucleotide binding"/>
    <property type="evidence" value="ECO:0007669"/>
    <property type="project" value="TreeGrafter"/>
</dbReference>
<name>A0A0F4XJ84_9PSED</name>
<dbReference type="PANTHER" id="PTHR43539">
    <property type="entry name" value="FLAVIN-BINDING MONOOXYGENASE-LIKE PROTEIN (AFU_ORTHOLOGUE AFUA_4G09220)"/>
    <property type="match status" value="1"/>
</dbReference>
<dbReference type="PATRIC" id="fig|132476.4.peg.2695"/>
<gene>
    <name evidence="2" type="ORF">VP02_20295</name>
</gene>
<protein>
    <submittedName>
        <fullName evidence="2">Monooxygenase</fullName>
    </submittedName>
</protein>
<keyword evidence="2" id="KW-0503">Monooxygenase</keyword>
<dbReference type="PANTHER" id="PTHR43539:SF78">
    <property type="entry name" value="FLAVIN-CONTAINING MONOOXYGENASE"/>
    <property type="match status" value="1"/>
</dbReference>
<evidence type="ECO:0000313" key="2">
    <source>
        <dbReference type="EMBL" id="KKA06054.1"/>
    </source>
</evidence>
<dbReference type="PRINTS" id="PR00368">
    <property type="entry name" value="FADPNR"/>
</dbReference>
<dbReference type="Pfam" id="PF13738">
    <property type="entry name" value="Pyr_redox_3"/>
    <property type="match status" value="1"/>
</dbReference>
<dbReference type="EMBL" id="JZXC01000021">
    <property type="protein sequence ID" value="KKA06054.1"/>
    <property type="molecule type" value="Genomic_DNA"/>
</dbReference>
<dbReference type="Proteomes" id="UP000033662">
    <property type="component" value="Unassembled WGS sequence"/>
</dbReference>
<keyword evidence="1" id="KW-0560">Oxidoreductase</keyword>
<dbReference type="GO" id="GO:0004497">
    <property type="term" value="F:monooxygenase activity"/>
    <property type="evidence" value="ECO:0007669"/>
    <property type="project" value="UniProtKB-KW"/>
</dbReference>
<dbReference type="InterPro" id="IPR036188">
    <property type="entry name" value="FAD/NAD-bd_sf"/>
</dbReference>
<accession>A0A0F4XJ84</accession>
<proteinExistence type="predicted"/>
<evidence type="ECO:0000256" key="1">
    <source>
        <dbReference type="ARBA" id="ARBA00023002"/>
    </source>
</evidence>
<dbReference type="InterPro" id="IPR050982">
    <property type="entry name" value="Auxin_biosynth/cation_transpt"/>
</dbReference>
<organism evidence="2 3">
    <name type="scientific">Pseudomonas kilonensis</name>
    <dbReference type="NCBI Taxonomy" id="132476"/>
    <lineage>
        <taxon>Bacteria</taxon>
        <taxon>Pseudomonadati</taxon>
        <taxon>Pseudomonadota</taxon>
        <taxon>Gammaproteobacteria</taxon>
        <taxon>Pseudomonadales</taxon>
        <taxon>Pseudomonadaceae</taxon>
        <taxon>Pseudomonas</taxon>
    </lineage>
</organism>
<dbReference type="SUPFAM" id="SSF51905">
    <property type="entry name" value="FAD/NAD(P)-binding domain"/>
    <property type="match status" value="2"/>
</dbReference>
<evidence type="ECO:0000313" key="3">
    <source>
        <dbReference type="Proteomes" id="UP000033662"/>
    </source>
</evidence>
<comment type="caution">
    <text evidence="2">The sequence shown here is derived from an EMBL/GenBank/DDBJ whole genome shotgun (WGS) entry which is preliminary data.</text>
</comment>
<dbReference type="AlphaFoldDB" id="A0A0F4XJ84"/>